<gene>
    <name evidence="3" type="ORF">OC842_003523</name>
</gene>
<organism evidence="3 4">
    <name type="scientific">Tilletia horrida</name>
    <dbReference type="NCBI Taxonomy" id="155126"/>
    <lineage>
        <taxon>Eukaryota</taxon>
        <taxon>Fungi</taxon>
        <taxon>Dikarya</taxon>
        <taxon>Basidiomycota</taxon>
        <taxon>Ustilaginomycotina</taxon>
        <taxon>Exobasidiomycetes</taxon>
        <taxon>Tilletiales</taxon>
        <taxon>Tilletiaceae</taxon>
        <taxon>Tilletia</taxon>
    </lineage>
</organism>
<dbReference type="Proteomes" id="UP001176521">
    <property type="component" value="Unassembled WGS sequence"/>
</dbReference>
<keyword evidence="2" id="KW-1133">Transmembrane helix</keyword>
<feature type="transmembrane region" description="Helical" evidence="2">
    <location>
        <begin position="130"/>
        <end position="151"/>
    </location>
</feature>
<evidence type="ECO:0000256" key="2">
    <source>
        <dbReference type="SAM" id="Phobius"/>
    </source>
</evidence>
<keyword evidence="2" id="KW-0812">Transmembrane</keyword>
<sequence length="542" mass="60629">MVGSFEFLRSLPDVPASASASPGALADYLAPFISHTGPKAFSILAWIYVGVHFVFLAGVSLVVGVLLKNKKFWLFRTVNGRHGIVLVHNVVDVPLCLIIFFLLYDSVFWIISLLGYQSDVAQHNWQVLHWLRYIILAATGFYFMTGVAAVWPFSPSTMRYPWMWNLVMIGFLPCAVLATIPPMLQANAEWNKAWEIYKALRSQLREAAPGAEVPSDLVYESQLFLFHTSKYAYKHAIVAIILVIFCAGAALVFSVIGFRVARIVWQDVQTRRMRTRREMRMARRWSRPSLNFTDSATTSKGFASVESGEWSTQIDPDSPRLPADRGDDATMSEKKIESSPRCDSSMPLRMSTGGGITRPGARPPLSDNSQRELRMHFYRTLILFIAMWSMIASLVCSGLFFTIQIYPATRDATPDPLFGNSALRVLCIFHIVEFANITFFGSIWIGTLVVHRVVALKRSTDSSEKTLFKERPIRPVGEGPARPAHGYTFAIGQQTVQVTDSVAQHRSPTSPTTPTFEVTAMTPFTVSPPLTPMLNKSSSLRR</sequence>
<evidence type="ECO:0000256" key="1">
    <source>
        <dbReference type="SAM" id="MobiDB-lite"/>
    </source>
</evidence>
<feature type="transmembrane region" description="Helical" evidence="2">
    <location>
        <begin position="163"/>
        <end position="184"/>
    </location>
</feature>
<evidence type="ECO:0000313" key="4">
    <source>
        <dbReference type="Proteomes" id="UP001176521"/>
    </source>
</evidence>
<name>A0AAN6JKP3_9BASI</name>
<keyword evidence="4" id="KW-1185">Reference proteome</keyword>
<feature type="region of interest" description="Disordered" evidence="1">
    <location>
        <begin position="303"/>
        <end position="367"/>
    </location>
</feature>
<reference evidence="3" key="1">
    <citation type="journal article" date="2023" name="PhytoFront">
        <title>Draft Genome Resources of Seven Strains of Tilletia horrida, Causal Agent of Kernel Smut of Rice.</title>
        <authorList>
            <person name="Khanal S."/>
            <person name="Antony Babu S."/>
            <person name="Zhou X.G."/>
        </authorList>
    </citation>
    <scope>NUCLEOTIDE SEQUENCE</scope>
    <source>
        <strain evidence="3">TX3</strain>
    </source>
</reference>
<accession>A0AAN6JKP3</accession>
<feature type="transmembrane region" description="Helical" evidence="2">
    <location>
        <begin position="381"/>
        <end position="403"/>
    </location>
</feature>
<feature type="transmembrane region" description="Helical" evidence="2">
    <location>
        <begin position="87"/>
        <end position="110"/>
    </location>
</feature>
<feature type="transmembrane region" description="Helical" evidence="2">
    <location>
        <begin position="423"/>
        <end position="450"/>
    </location>
</feature>
<comment type="caution">
    <text evidence="3">The sequence shown here is derived from an EMBL/GenBank/DDBJ whole genome shotgun (WGS) entry which is preliminary data.</text>
</comment>
<feature type="transmembrane region" description="Helical" evidence="2">
    <location>
        <begin position="43"/>
        <end position="67"/>
    </location>
</feature>
<dbReference type="EMBL" id="JAPDMQ010000177">
    <property type="protein sequence ID" value="KAK0531739.1"/>
    <property type="molecule type" value="Genomic_DNA"/>
</dbReference>
<proteinExistence type="predicted"/>
<feature type="transmembrane region" description="Helical" evidence="2">
    <location>
        <begin position="236"/>
        <end position="265"/>
    </location>
</feature>
<keyword evidence="2" id="KW-0472">Membrane</keyword>
<dbReference type="AlphaFoldDB" id="A0AAN6JKP3"/>
<evidence type="ECO:0000313" key="3">
    <source>
        <dbReference type="EMBL" id="KAK0531739.1"/>
    </source>
</evidence>
<feature type="compositionally biased region" description="Basic and acidic residues" evidence="1">
    <location>
        <begin position="322"/>
        <end position="340"/>
    </location>
</feature>
<protein>
    <submittedName>
        <fullName evidence="3">Uncharacterized protein</fullName>
    </submittedName>
</protein>